<dbReference type="InterPro" id="IPR047817">
    <property type="entry name" value="ABC2_TM_bact-type"/>
</dbReference>
<feature type="transmembrane region" description="Helical" evidence="5">
    <location>
        <begin position="100"/>
        <end position="126"/>
    </location>
</feature>
<evidence type="ECO:0000256" key="4">
    <source>
        <dbReference type="ARBA" id="ARBA00023136"/>
    </source>
</evidence>
<name>A0A133V6A7_9EURY</name>
<dbReference type="GO" id="GO:0043190">
    <property type="term" value="C:ATP-binding cassette (ABC) transporter complex"/>
    <property type="evidence" value="ECO:0007669"/>
    <property type="project" value="InterPro"/>
</dbReference>
<accession>A0A133V6A7</accession>
<evidence type="ECO:0000256" key="3">
    <source>
        <dbReference type="ARBA" id="ARBA00022989"/>
    </source>
</evidence>
<dbReference type="EMBL" id="LHXX01000031">
    <property type="protein sequence ID" value="KXB01967.1"/>
    <property type="molecule type" value="Genomic_DNA"/>
</dbReference>
<keyword evidence="2 5" id="KW-0812">Transmembrane</keyword>
<evidence type="ECO:0000256" key="5">
    <source>
        <dbReference type="SAM" id="Phobius"/>
    </source>
</evidence>
<protein>
    <recommendedName>
        <fullName evidence="6">ABC transmembrane type-2 domain-containing protein</fullName>
    </recommendedName>
</protein>
<evidence type="ECO:0000313" key="8">
    <source>
        <dbReference type="Proteomes" id="UP000070400"/>
    </source>
</evidence>
<evidence type="ECO:0000313" key="7">
    <source>
        <dbReference type="EMBL" id="KXB01967.1"/>
    </source>
</evidence>
<dbReference type="PIRSF" id="PIRSF006648">
    <property type="entry name" value="DrrB"/>
    <property type="match status" value="1"/>
</dbReference>
<evidence type="ECO:0000256" key="2">
    <source>
        <dbReference type="ARBA" id="ARBA00022692"/>
    </source>
</evidence>
<keyword evidence="4 5" id="KW-0472">Membrane</keyword>
<dbReference type="Proteomes" id="UP000070400">
    <property type="component" value="Unassembled WGS sequence"/>
</dbReference>
<feature type="transmembrane region" description="Helical" evidence="5">
    <location>
        <begin position="21"/>
        <end position="40"/>
    </location>
</feature>
<comment type="caution">
    <text evidence="7">The sequence shown here is derived from an EMBL/GenBank/DDBJ whole genome shotgun (WGS) entry which is preliminary data.</text>
</comment>
<dbReference type="AlphaFoldDB" id="A0A133V6A7"/>
<sequence length="257" mass="27281">MGQVTASAKRAFKEFLRERAALSWVIAWPIIWVLISSFVFAGETPGSVIPQARGSITVSMMFFAVMIAAMASVPGNVAEDGERGMLSKLRSMAVDPWRDVTGRMLGLLVFSSLAASLVLAVGYAVGGRLSLTLLETCLSIGFFLIVFLSSAGIGMVIGTVIKHTQGAIMTGVSISVLTASISGIFAPYSTLPNFLQQFARAYPISSAKSSIDFLSGGEKLAGYNPLTPGHVGLMIGLSILLFAVGLILYSKIRWKYG</sequence>
<feature type="transmembrane region" description="Helical" evidence="5">
    <location>
        <begin position="168"/>
        <end position="188"/>
    </location>
</feature>
<dbReference type="GO" id="GO:0140359">
    <property type="term" value="F:ABC-type transporter activity"/>
    <property type="evidence" value="ECO:0007669"/>
    <property type="project" value="InterPro"/>
</dbReference>
<reference evidence="7 8" key="1">
    <citation type="journal article" date="2016" name="Sci. Rep.">
        <title>Metabolic traits of an uncultured archaeal lineage -MSBL1- from brine pools of the Red Sea.</title>
        <authorList>
            <person name="Mwirichia R."/>
            <person name="Alam I."/>
            <person name="Rashid M."/>
            <person name="Vinu M."/>
            <person name="Ba-Alawi W."/>
            <person name="Anthony Kamau A."/>
            <person name="Kamanda Ngugi D."/>
            <person name="Goker M."/>
            <person name="Klenk H.P."/>
            <person name="Bajic V."/>
            <person name="Stingl U."/>
        </authorList>
    </citation>
    <scope>NUCLEOTIDE SEQUENCE [LARGE SCALE GENOMIC DNA]</scope>
    <source>
        <strain evidence="7">SCGC-AAA261D19</strain>
    </source>
</reference>
<dbReference type="PANTHER" id="PTHR43229">
    <property type="entry name" value="NODULATION PROTEIN J"/>
    <property type="match status" value="1"/>
</dbReference>
<feature type="domain" description="ABC transmembrane type-2" evidence="6">
    <location>
        <begin position="20"/>
        <end position="252"/>
    </location>
</feature>
<keyword evidence="3 5" id="KW-1133">Transmembrane helix</keyword>
<evidence type="ECO:0000259" key="6">
    <source>
        <dbReference type="PROSITE" id="PS51012"/>
    </source>
</evidence>
<feature type="transmembrane region" description="Helical" evidence="5">
    <location>
        <begin position="138"/>
        <end position="161"/>
    </location>
</feature>
<feature type="transmembrane region" description="Helical" evidence="5">
    <location>
        <begin position="229"/>
        <end position="249"/>
    </location>
</feature>
<dbReference type="InterPro" id="IPR000412">
    <property type="entry name" value="ABC_2_transport"/>
</dbReference>
<feature type="transmembrane region" description="Helical" evidence="5">
    <location>
        <begin position="60"/>
        <end position="79"/>
    </location>
</feature>
<dbReference type="PANTHER" id="PTHR43229:SF6">
    <property type="entry name" value="ABC-TYPE MULTIDRUG TRANSPORT SYSTEM, PERMEASE COMPONENT"/>
    <property type="match status" value="1"/>
</dbReference>
<evidence type="ECO:0000256" key="1">
    <source>
        <dbReference type="ARBA" id="ARBA00004141"/>
    </source>
</evidence>
<dbReference type="Pfam" id="PF01061">
    <property type="entry name" value="ABC2_membrane"/>
    <property type="match status" value="1"/>
</dbReference>
<keyword evidence="8" id="KW-1185">Reference proteome</keyword>
<dbReference type="InterPro" id="IPR051784">
    <property type="entry name" value="Nod_factor_ABC_transporter"/>
</dbReference>
<organism evidence="7 8">
    <name type="scientific">candidate division MSBL1 archaeon SCGC-AAA261D19</name>
    <dbReference type="NCBI Taxonomy" id="1698273"/>
    <lineage>
        <taxon>Archaea</taxon>
        <taxon>Methanobacteriati</taxon>
        <taxon>Methanobacteriota</taxon>
        <taxon>candidate division MSBL1</taxon>
    </lineage>
</organism>
<dbReference type="PROSITE" id="PS51012">
    <property type="entry name" value="ABC_TM2"/>
    <property type="match status" value="1"/>
</dbReference>
<gene>
    <name evidence="7" type="ORF">AKJ43_02765</name>
</gene>
<proteinExistence type="predicted"/>
<dbReference type="InterPro" id="IPR013525">
    <property type="entry name" value="ABC2_TM"/>
</dbReference>
<comment type="subcellular location">
    <subcellularLocation>
        <location evidence="1">Membrane</location>
        <topology evidence="1">Multi-pass membrane protein</topology>
    </subcellularLocation>
</comment>